<evidence type="ECO:0000313" key="2">
    <source>
        <dbReference type="Proteomes" id="UP001597214"/>
    </source>
</evidence>
<keyword evidence="2" id="KW-1185">Reference proteome</keyword>
<comment type="caution">
    <text evidence="1">The sequence shown here is derived from an EMBL/GenBank/DDBJ whole genome shotgun (WGS) entry which is preliminary data.</text>
</comment>
<accession>A0ABW4LP20</accession>
<protein>
    <recommendedName>
        <fullName evidence="3">GapA-binding peptide SR1P</fullName>
    </recommendedName>
</protein>
<reference evidence="2" key="1">
    <citation type="journal article" date="2019" name="Int. J. Syst. Evol. Microbiol.">
        <title>The Global Catalogue of Microorganisms (GCM) 10K type strain sequencing project: providing services to taxonomists for standard genome sequencing and annotation.</title>
        <authorList>
            <consortium name="The Broad Institute Genomics Platform"/>
            <consortium name="The Broad Institute Genome Sequencing Center for Infectious Disease"/>
            <person name="Wu L."/>
            <person name="Ma J."/>
        </authorList>
    </citation>
    <scope>NUCLEOTIDE SEQUENCE [LARGE SCALE GENOMIC DNA]</scope>
    <source>
        <strain evidence="2">CCUG 49339</strain>
    </source>
</reference>
<gene>
    <name evidence="1" type="ORF">ACFSCX_06795</name>
</gene>
<evidence type="ECO:0008006" key="3">
    <source>
        <dbReference type="Google" id="ProtNLM"/>
    </source>
</evidence>
<dbReference type="EMBL" id="JBHUEM010000005">
    <property type="protein sequence ID" value="MFD1736272.1"/>
    <property type="molecule type" value="Genomic_DNA"/>
</dbReference>
<organism evidence="1 2">
    <name type="scientific">Bacillus salitolerans</name>
    <dbReference type="NCBI Taxonomy" id="1437434"/>
    <lineage>
        <taxon>Bacteria</taxon>
        <taxon>Bacillati</taxon>
        <taxon>Bacillota</taxon>
        <taxon>Bacilli</taxon>
        <taxon>Bacillales</taxon>
        <taxon>Bacillaceae</taxon>
        <taxon>Bacillus</taxon>
    </lineage>
</organism>
<sequence>MAFKLICEVCNKESKLDIEHEGISKGGIYENGEVLLSLGDFEIDSVSCVCGNSIEKDSK</sequence>
<name>A0ABW4LP20_9BACI</name>
<proteinExistence type="predicted"/>
<dbReference type="RefSeq" id="WP_377927420.1">
    <property type="nucleotide sequence ID" value="NZ_JBHUEM010000005.1"/>
</dbReference>
<dbReference type="Proteomes" id="UP001597214">
    <property type="component" value="Unassembled WGS sequence"/>
</dbReference>
<evidence type="ECO:0000313" key="1">
    <source>
        <dbReference type="EMBL" id="MFD1736272.1"/>
    </source>
</evidence>